<proteinExistence type="predicted"/>
<keyword evidence="2" id="KW-0812">Transmembrane</keyword>
<feature type="region of interest" description="Disordered" evidence="1">
    <location>
        <begin position="291"/>
        <end position="320"/>
    </location>
</feature>
<evidence type="ECO:0000313" key="5">
    <source>
        <dbReference type="WBParaSite" id="nRc.2.0.1.t22297-RA"/>
    </source>
</evidence>
<keyword evidence="2" id="KW-0472">Membrane</keyword>
<dbReference type="Proteomes" id="UP000887565">
    <property type="component" value="Unplaced"/>
</dbReference>
<name>A0A915J764_ROMCU</name>
<dbReference type="SUPFAM" id="SSF81321">
    <property type="entry name" value="Family A G protein-coupled receptor-like"/>
    <property type="match status" value="1"/>
</dbReference>
<keyword evidence="2" id="KW-1133">Transmembrane helix</keyword>
<dbReference type="InterPro" id="IPR019430">
    <property type="entry name" value="7TM_GPCR_serpentine_rcpt_Srx"/>
</dbReference>
<feature type="transmembrane region" description="Helical" evidence="2">
    <location>
        <begin position="22"/>
        <end position="45"/>
    </location>
</feature>
<feature type="transmembrane region" description="Helical" evidence="2">
    <location>
        <begin position="181"/>
        <end position="205"/>
    </location>
</feature>
<dbReference type="Gene3D" id="1.20.1070.10">
    <property type="entry name" value="Rhodopsin 7-helix transmembrane proteins"/>
    <property type="match status" value="1"/>
</dbReference>
<feature type="transmembrane region" description="Helical" evidence="2">
    <location>
        <begin position="57"/>
        <end position="75"/>
    </location>
</feature>
<feature type="transmembrane region" description="Helical" evidence="2">
    <location>
        <begin position="109"/>
        <end position="132"/>
    </location>
</feature>
<dbReference type="WBParaSite" id="nRc.2.0.1.t22297-RA">
    <property type="protein sequence ID" value="nRc.2.0.1.t22297-RA"/>
    <property type="gene ID" value="nRc.2.0.1.g22297"/>
</dbReference>
<evidence type="ECO:0000313" key="4">
    <source>
        <dbReference type="Proteomes" id="UP000887565"/>
    </source>
</evidence>
<reference evidence="5" key="1">
    <citation type="submission" date="2022-11" db="UniProtKB">
        <authorList>
            <consortium name="WormBaseParasite"/>
        </authorList>
    </citation>
    <scope>IDENTIFICATION</scope>
</reference>
<keyword evidence="4" id="KW-1185">Reference proteome</keyword>
<evidence type="ECO:0000256" key="2">
    <source>
        <dbReference type="SAM" id="Phobius"/>
    </source>
</evidence>
<feature type="transmembrane region" description="Helical" evidence="2">
    <location>
        <begin position="153"/>
        <end position="175"/>
    </location>
</feature>
<feature type="compositionally biased region" description="Low complexity" evidence="1">
    <location>
        <begin position="294"/>
        <end position="305"/>
    </location>
</feature>
<evidence type="ECO:0000259" key="3">
    <source>
        <dbReference type="Pfam" id="PF10328"/>
    </source>
</evidence>
<organism evidence="4 5">
    <name type="scientific">Romanomermis culicivorax</name>
    <name type="common">Nematode worm</name>
    <dbReference type="NCBI Taxonomy" id="13658"/>
    <lineage>
        <taxon>Eukaryota</taxon>
        <taxon>Metazoa</taxon>
        <taxon>Ecdysozoa</taxon>
        <taxon>Nematoda</taxon>
        <taxon>Enoplea</taxon>
        <taxon>Dorylaimia</taxon>
        <taxon>Mermithida</taxon>
        <taxon>Mermithoidea</taxon>
        <taxon>Mermithidae</taxon>
        <taxon>Romanomermis</taxon>
    </lineage>
</organism>
<evidence type="ECO:0000256" key="1">
    <source>
        <dbReference type="SAM" id="MobiDB-lite"/>
    </source>
</evidence>
<accession>A0A915J764</accession>
<dbReference type="PANTHER" id="PTHR22718">
    <property type="entry name" value="SERPENTINE RECEPTOR, CLASS X"/>
    <property type="match status" value="1"/>
</dbReference>
<protein>
    <submittedName>
        <fullName evidence="5">7TM GPCR serpentine receptor class x (Srx) domain-containing protein</fullName>
    </submittedName>
</protein>
<dbReference type="Pfam" id="PF10328">
    <property type="entry name" value="7TM_GPCR_Srx"/>
    <property type="match status" value="1"/>
</dbReference>
<feature type="domain" description="7TM GPCR serpentine receptor class x (Srx)" evidence="3">
    <location>
        <begin position="13"/>
        <end position="206"/>
    </location>
</feature>
<dbReference type="AlphaFoldDB" id="A0A915J764"/>
<dbReference type="PANTHER" id="PTHR22718:SF11">
    <property type="entry name" value="7TM GPCR SERPENTINE RECEPTOR CLASS X (SRX) DOMAIN-CONTAINING PROTEIN"/>
    <property type="match status" value="1"/>
</dbReference>
<sequence length="320" mass="36658">MKKYLQVYGQTANYLAGIHETYAFTVSLISSFIICLNRFIVIFLPPVFKRKIFNVKATYFYALSTWFLGAFWPVAELYRTPCHLVFDEIEFTFKLICPDPKSFTMKLNMIFAFSFLSFMGFLYAISLIKLRWGSRRIHDAGTQSRGARRNARIFIQSFGVWLSILLNVLGFNFVVYFKNEILIGTSFLVLVLCPAYGSCTVILIFNHDVRKVLRSMMAFKSVSAFFVAKSSNLTSLSYEVTIARPRQLGGKIYSKFSVAKTFVLSFEIVGRRDCDVKSTIFIPFDDEKRRLKPSTSSATTTTTSDDLTDDDDLHEVEGDW</sequence>